<dbReference type="GO" id="GO:0006012">
    <property type="term" value="P:galactose metabolic process"/>
    <property type="evidence" value="ECO:0007669"/>
    <property type="project" value="UniProtKB-KW"/>
</dbReference>
<evidence type="ECO:0000256" key="8">
    <source>
        <dbReference type="ARBA" id="ARBA00023144"/>
    </source>
</evidence>
<dbReference type="Proteomes" id="UP000242857">
    <property type="component" value="Unassembled WGS sequence"/>
</dbReference>
<evidence type="ECO:0000259" key="12">
    <source>
        <dbReference type="Pfam" id="PF01370"/>
    </source>
</evidence>
<dbReference type="EC" id="5.1.3.2" evidence="5"/>
<dbReference type="InterPro" id="IPR036291">
    <property type="entry name" value="NAD(P)-bd_dom_sf"/>
</dbReference>
<keyword evidence="8" id="KW-0299">Galactose metabolism</keyword>
<dbReference type="STRING" id="213588.SAMN02745204_00606"/>
<dbReference type="OrthoDB" id="5295702at2"/>
<evidence type="ECO:0000313" key="14">
    <source>
        <dbReference type="Proteomes" id="UP000242857"/>
    </source>
</evidence>
<dbReference type="InterPro" id="IPR001509">
    <property type="entry name" value="Epimerase_deHydtase"/>
</dbReference>
<dbReference type="EMBL" id="FQUK01000007">
    <property type="protein sequence ID" value="SHE52482.1"/>
    <property type="molecule type" value="Genomic_DNA"/>
</dbReference>
<evidence type="ECO:0000256" key="9">
    <source>
        <dbReference type="ARBA" id="ARBA00023235"/>
    </source>
</evidence>
<organism evidence="13 14">
    <name type="scientific">Thermomonas hydrothermalis</name>
    <dbReference type="NCBI Taxonomy" id="213588"/>
    <lineage>
        <taxon>Bacteria</taxon>
        <taxon>Pseudomonadati</taxon>
        <taxon>Pseudomonadota</taxon>
        <taxon>Gammaproteobacteria</taxon>
        <taxon>Lysobacterales</taxon>
        <taxon>Lysobacteraceae</taxon>
        <taxon>Thermomonas</taxon>
    </lineage>
</organism>
<reference evidence="14" key="1">
    <citation type="submission" date="2016-11" db="EMBL/GenBank/DDBJ databases">
        <authorList>
            <person name="Varghese N."/>
            <person name="Submissions S."/>
        </authorList>
    </citation>
    <scope>NUCLEOTIDE SEQUENCE [LARGE SCALE GENOMIC DNA]</scope>
    <source>
        <strain evidence="14">DSM 14834</strain>
    </source>
</reference>
<evidence type="ECO:0000256" key="4">
    <source>
        <dbReference type="ARBA" id="ARBA00007637"/>
    </source>
</evidence>
<dbReference type="RefSeq" id="WP_072755158.1">
    <property type="nucleotide sequence ID" value="NZ_FQUK01000007.1"/>
</dbReference>
<dbReference type="SUPFAM" id="SSF51735">
    <property type="entry name" value="NAD(P)-binding Rossmann-fold domains"/>
    <property type="match status" value="1"/>
</dbReference>
<evidence type="ECO:0000256" key="2">
    <source>
        <dbReference type="ARBA" id="ARBA00001911"/>
    </source>
</evidence>
<comment type="pathway">
    <text evidence="3">Carbohydrate metabolism; galactose metabolism.</text>
</comment>
<sequence>MNMLVSGGPCLLEVGRTVTGIDNLCNSSVLALQRAQKRVGRSLRFVQGSSCEAVARKWTFRGGIDAVIHFAVFKAVGESCQEPPRYFDNNILGAIALMQAMDRRGVHWLVFSSSATVCG</sequence>
<name>A0A1M4U6U9_9GAMM</name>
<dbReference type="GO" id="GO:0005829">
    <property type="term" value="C:cytosol"/>
    <property type="evidence" value="ECO:0007669"/>
    <property type="project" value="TreeGrafter"/>
</dbReference>
<keyword evidence="14" id="KW-1185">Reference proteome</keyword>
<comment type="catalytic activity">
    <reaction evidence="1">
        <text>UDP-alpha-D-glucose = UDP-alpha-D-galactose</text>
        <dbReference type="Rhea" id="RHEA:22168"/>
        <dbReference type="ChEBI" id="CHEBI:58885"/>
        <dbReference type="ChEBI" id="CHEBI:66914"/>
        <dbReference type="EC" id="5.1.3.2"/>
    </reaction>
</comment>
<accession>A0A1M4U6U9</accession>
<keyword evidence="9" id="KW-0413">Isomerase</keyword>
<feature type="domain" description="NAD-dependent epimerase/dehydratase" evidence="12">
    <location>
        <begin position="11"/>
        <end position="119"/>
    </location>
</feature>
<evidence type="ECO:0000256" key="11">
    <source>
        <dbReference type="ARBA" id="ARBA00033067"/>
    </source>
</evidence>
<evidence type="ECO:0000256" key="3">
    <source>
        <dbReference type="ARBA" id="ARBA00004947"/>
    </source>
</evidence>
<evidence type="ECO:0000256" key="7">
    <source>
        <dbReference type="ARBA" id="ARBA00023027"/>
    </source>
</evidence>
<dbReference type="PANTHER" id="PTHR43725:SF47">
    <property type="entry name" value="UDP-GLUCOSE 4-EPIMERASE"/>
    <property type="match status" value="1"/>
</dbReference>
<keyword evidence="8" id="KW-0119">Carbohydrate metabolism</keyword>
<comment type="cofactor">
    <cofactor evidence="2">
        <name>NAD(+)</name>
        <dbReference type="ChEBI" id="CHEBI:57540"/>
    </cofactor>
</comment>
<dbReference type="Pfam" id="PF01370">
    <property type="entry name" value="Epimerase"/>
    <property type="match status" value="1"/>
</dbReference>
<evidence type="ECO:0000256" key="5">
    <source>
        <dbReference type="ARBA" id="ARBA00013189"/>
    </source>
</evidence>
<evidence type="ECO:0000313" key="13">
    <source>
        <dbReference type="EMBL" id="SHE52482.1"/>
    </source>
</evidence>
<dbReference type="GO" id="GO:0003978">
    <property type="term" value="F:UDP-glucose 4-epimerase activity"/>
    <property type="evidence" value="ECO:0007669"/>
    <property type="project" value="UniProtKB-EC"/>
</dbReference>
<evidence type="ECO:0000256" key="1">
    <source>
        <dbReference type="ARBA" id="ARBA00000083"/>
    </source>
</evidence>
<evidence type="ECO:0000256" key="6">
    <source>
        <dbReference type="ARBA" id="ARBA00018569"/>
    </source>
</evidence>
<keyword evidence="7" id="KW-0520">NAD</keyword>
<gene>
    <name evidence="13" type="ORF">SAMN02745204_00606</name>
</gene>
<protein>
    <recommendedName>
        <fullName evidence="6">UDP-glucose 4-epimerase</fullName>
        <ecNumber evidence="5">5.1.3.2</ecNumber>
    </recommendedName>
    <alternativeName>
        <fullName evidence="11">Galactowaldenase</fullName>
    </alternativeName>
    <alternativeName>
        <fullName evidence="10">UDP-galactose 4-epimerase</fullName>
    </alternativeName>
</protein>
<dbReference type="PANTHER" id="PTHR43725">
    <property type="entry name" value="UDP-GLUCOSE 4-EPIMERASE"/>
    <property type="match status" value="1"/>
</dbReference>
<comment type="similarity">
    <text evidence="4">Belongs to the NAD(P)-dependent epimerase/dehydratase family.</text>
</comment>
<proteinExistence type="inferred from homology"/>
<dbReference type="AlphaFoldDB" id="A0A1M4U6U9"/>
<dbReference type="Gene3D" id="3.40.50.720">
    <property type="entry name" value="NAD(P)-binding Rossmann-like Domain"/>
    <property type="match status" value="1"/>
</dbReference>
<evidence type="ECO:0000256" key="10">
    <source>
        <dbReference type="ARBA" id="ARBA00031367"/>
    </source>
</evidence>